<protein>
    <submittedName>
        <fullName evidence="2">Alkaline phosphatase D family protein</fullName>
    </submittedName>
</protein>
<dbReference type="Pfam" id="PF09423">
    <property type="entry name" value="PhoD"/>
    <property type="match status" value="1"/>
</dbReference>
<proteinExistence type="predicted"/>
<dbReference type="Gene3D" id="3.60.21.70">
    <property type="entry name" value="PhoD-like phosphatase"/>
    <property type="match status" value="1"/>
</dbReference>
<sequence>LPIGLIVPDGTAAQEGIAQGDHGAPLGREREIADLLSYAKRKKVRNMVWLTADVHYTAAHFYDPSKAAFKDFDPFWEFVSGPMNAGAFGPNNLEGTFGPQLAFQSVPPAANTSPAMGYQFFGEVAINAETAEFTANLRDIDGKAIYTKTLQPVR</sequence>
<dbReference type="InterPro" id="IPR018946">
    <property type="entry name" value="PhoD-like_MPP"/>
</dbReference>
<feature type="domain" description="PhoD-like phosphatase metallophosphatase" evidence="1">
    <location>
        <begin position="3"/>
        <end position="136"/>
    </location>
</feature>
<organism evidence="2 3">
    <name type="scientific">Actinomadura adrarensis</name>
    <dbReference type="NCBI Taxonomy" id="1819600"/>
    <lineage>
        <taxon>Bacteria</taxon>
        <taxon>Bacillati</taxon>
        <taxon>Actinomycetota</taxon>
        <taxon>Actinomycetes</taxon>
        <taxon>Streptosporangiales</taxon>
        <taxon>Thermomonosporaceae</taxon>
        <taxon>Actinomadura</taxon>
    </lineage>
</organism>
<feature type="non-terminal residue" evidence="2">
    <location>
        <position position="1"/>
    </location>
</feature>
<comment type="caution">
    <text evidence="2">The sequence shown here is derived from an EMBL/GenBank/DDBJ whole genome shotgun (WGS) entry which is preliminary data.</text>
</comment>
<evidence type="ECO:0000313" key="3">
    <source>
        <dbReference type="Proteomes" id="UP001597083"/>
    </source>
</evidence>
<dbReference type="PANTHER" id="PTHR43606">
    <property type="entry name" value="PHOSPHATASE, PUTATIVE (AFU_ORTHOLOGUE AFUA_6G08710)-RELATED"/>
    <property type="match status" value="1"/>
</dbReference>
<dbReference type="EMBL" id="JBHTIR010002940">
    <property type="protein sequence ID" value="MFD0854441.1"/>
    <property type="molecule type" value="Genomic_DNA"/>
</dbReference>
<dbReference type="InterPro" id="IPR038607">
    <property type="entry name" value="PhoD-like_sf"/>
</dbReference>
<dbReference type="SUPFAM" id="SSF56300">
    <property type="entry name" value="Metallo-dependent phosphatases"/>
    <property type="match status" value="1"/>
</dbReference>
<keyword evidence="3" id="KW-1185">Reference proteome</keyword>
<accession>A0ABW3CJF7</accession>
<evidence type="ECO:0000259" key="1">
    <source>
        <dbReference type="Pfam" id="PF09423"/>
    </source>
</evidence>
<dbReference type="Proteomes" id="UP001597083">
    <property type="component" value="Unassembled WGS sequence"/>
</dbReference>
<reference evidence="3" key="1">
    <citation type="journal article" date="2019" name="Int. J. Syst. Evol. Microbiol.">
        <title>The Global Catalogue of Microorganisms (GCM) 10K type strain sequencing project: providing services to taxonomists for standard genome sequencing and annotation.</title>
        <authorList>
            <consortium name="The Broad Institute Genomics Platform"/>
            <consortium name="The Broad Institute Genome Sequencing Center for Infectious Disease"/>
            <person name="Wu L."/>
            <person name="Ma J."/>
        </authorList>
    </citation>
    <scope>NUCLEOTIDE SEQUENCE [LARGE SCALE GENOMIC DNA]</scope>
    <source>
        <strain evidence="3">JCM 31696</strain>
    </source>
</reference>
<gene>
    <name evidence="2" type="ORF">ACFQ07_19555</name>
</gene>
<name>A0ABW3CJF7_9ACTN</name>
<dbReference type="InterPro" id="IPR029052">
    <property type="entry name" value="Metallo-depent_PP-like"/>
</dbReference>
<dbReference type="PANTHER" id="PTHR43606:SF1">
    <property type="entry name" value="PHOD-LIKE PHOSPHATASE METALLOPHOSPHATASE DOMAIN-CONTAINING PROTEIN"/>
    <property type="match status" value="1"/>
</dbReference>
<evidence type="ECO:0000313" key="2">
    <source>
        <dbReference type="EMBL" id="MFD0854441.1"/>
    </source>
</evidence>
<dbReference type="InterPro" id="IPR052900">
    <property type="entry name" value="Phospholipid_Metab_Enz"/>
</dbReference>